<feature type="non-terminal residue" evidence="2">
    <location>
        <position position="36"/>
    </location>
</feature>
<name>L7EU55_STRT8</name>
<keyword evidence="3" id="KW-1185">Reference proteome</keyword>
<dbReference type="EMBL" id="AEJB01000625">
    <property type="protein sequence ID" value="ELP62236.1"/>
    <property type="molecule type" value="Genomic_DNA"/>
</dbReference>
<dbReference type="Proteomes" id="UP000010931">
    <property type="component" value="Unassembled WGS sequence"/>
</dbReference>
<accession>L7EU55</accession>
<evidence type="ECO:0000313" key="3">
    <source>
        <dbReference type="Proteomes" id="UP000010931"/>
    </source>
</evidence>
<comment type="caution">
    <text evidence="2">The sequence shown here is derived from an EMBL/GenBank/DDBJ whole genome shotgun (WGS) entry which is preliminary data.</text>
</comment>
<sequence>MGVAGGCAPRPPPALKGPCPRSPDGLEMPAGIQMPV</sequence>
<protein>
    <submittedName>
        <fullName evidence="2">Uncharacterized protein</fullName>
    </submittedName>
</protein>
<proteinExistence type="predicted"/>
<reference evidence="2 3" key="1">
    <citation type="journal article" date="2011" name="Plasmid">
        <title>Streptomyces turgidiscabies Car8 contains a modular pathogenicity island that shares virulence genes with other actinobacterial plant pathogens.</title>
        <authorList>
            <person name="Huguet-Tapia J.C."/>
            <person name="Badger J.H."/>
            <person name="Loria R."/>
            <person name="Pettis G.S."/>
        </authorList>
    </citation>
    <scope>NUCLEOTIDE SEQUENCE [LARGE SCALE GENOMIC DNA]</scope>
    <source>
        <strain evidence="2 3">Car8</strain>
    </source>
</reference>
<gene>
    <name evidence="2" type="ORF">STRTUCAR8_06144</name>
</gene>
<feature type="region of interest" description="Disordered" evidence="1">
    <location>
        <begin position="1"/>
        <end position="36"/>
    </location>
</feature>
<evidence type="ECO:0000256" key="1">
    <source>
        <dbReference type="SAM" id="MobiDB-lite"/>
    </source>
</evidence>
<organism evidence="2 3">
    <name type="scientific">Streptomyces turgidiscabies (strain Car8)</name>
    <dbReference type="NCBI Taxonomy" id="698760"/>
    <lineage>
        <taxon>Bacteria</taxon>
        <taxon>Bacillati</taxon>
        <taxon>Actinomycetota</taxon>
        <taxon>Actinomycetes</taxon>
        <taxon>Kitasatosporales</taxon>
        <taxon>Streptomycetaceae</taxon>
        <taxon>Streptomyces</taxon>
    </lineage>
</organism>
<evidence type="ECO:0000313" key="2">
    <source>
        <dbReference type="EMBL" id="ELP62236.1"/>
    </source>
</evidence>
<dbReference type="AlphaFoldDB" id="L7EU55"/>